<accession>A0A843YI56</accession>
<evidence type="ECO:0000313" key="4">
    <source>
        <dbReference type="Proteomes" id="UP000444174"/>
    </source>
</evidence>
<dbReference type="SUPFAM" id="SSF55154">
    <property type="entry name" value="CYTH-like phosphatases"/>
    <property type="match status" value="1"/>
</dbReference>
<dbReference type="EMBL" id="WIBF01000005">
    <property type="protein sequence ID" value="MQQ08829.1"/>
    <property type="molecule type" value="Genomic_DNA"/>
</dbReference>
<dbReference type="InterPro" id="IPR023577">
    <property type="entry name" value="CYTH_domain"/>
</dbReference>
<dbReference type="CDD" id="cd07761">
    <property type="entry name" value="CYTH-like_CthTTM-like"/>
    <property type="match status" value="1"/>
</dbReference>
<evidence type="ECO:0000313" key="3">
    <source>
        <dbReference type="EMBL" id="MQQ08829.1"/>
    </source>
</evidence>
<sequence>MEEIERKFLVRELPNLDEAKRTEVRQGYITHPTDAVEMRLRQKNATFVMTFKSGEGTVRTEREAEITQAQFETFWPETEGRRVEKIRWSAALPDGLIFELDVFEGALAGLVLVEVEFDTLAAAEAFQPPHWFGADVTDDKRYKNKNMAVNGLPD</sequence>
<dbReference type="AlphaFoldDB" id="A0A843YI56"/>
<feature type="active site" description="Proton acceptor" evidence="1">
    <location>
        <position position="28"/>
    </location>
</feature>
<evidence type="ECO:0000256" key="1">
    <source>
        <dbReference type="PIRSR" id="PIRSR016487-1"/>
    </source>
</evidence>
<dbReference type="InterPro" id="IPR012042">
    <property type="entry name" value="NeuTTM/CthTTM-like"/>
</dbReference>
<dbReference type="InterPro" id="IPR033469">
    <property type="entry name" value="CYTH-like_dom_sf"/>
</dbReference>
<dbReference type="Gene3D" id="2.40.320.10">
    <property type="entry name" value="Hypothetical Protein Pfu-838710-001"/>
    <property type="match status" value="1"/>
</dbReference>
<dbReference type="Proteomes" id="UP000444174">
    <property type="component" value="Unassembled WGS sequence"/>
</dbReference>
<comment type="caution">
    <text evidence="3">The sequence shown here is derived from an EMBL/GenBank/DDBJ whole genome shotgun (WGS) entry which is preliminary data.</text>
</comment>
<dbReference type="RefSeq" id="WP_153215770.1">
    <property type="nucleotide sequence ID" value="NZ_WIBF01000005.1"/>
</dbReference>
<dbReference type="PANTHER" id="PTHR40114:SF1">
    <property type="entry name" value="SLR0698 PROTEIN"/>
    <property type="match status" value="1"/>
</dbReference>
<organism evidence="3 4">
    <name type="scientific">Tritonibacter litoralis</name>
    <dbReference type="NCBI Taxonomy" id="2662264"/>
    <lineage>
        <taxon>Bacteria</taxon>
        <taxon>Pseudomonadati</taxon>
        <taxon>Pseudomonadota</taxon>
        <taxon>Alphaproteobacteria</taxon>
        <taxon>Rhodobacterales</taxon>
        <taxon>Paracoccaceae</taxon>
        <taxon>Tritonibacter</taxon>
    </lineage>
</organism>
<dbReference type="PIRSF" id="PIRSF016487">
    <property type="entry name" value="CYTH_UCP016487"/>
    <property type="match status" value="1"/>
</dbReference>
<gene>
    <name evidence="3" type="ORF">GFB49_10215</name>
</gene>
<evidence type="ECO:0000259" key="2">
    <source>
        <dbReference type="PROSITE" id="PS51707"/>
    </source>
</evidence>
<feature type="domain" description="CYTH" evidence="2">
    <location>
        <begin position="1"/>
        <end position="149"/>
    </location>
</feature>
<protein>
    <submittedName>
        <fullName evidence="3">Adenylate cyclase</fullName>
    </submittedName>
</protein>
<reference evidence="3 4" key="1">
    <citation type="submission" date="2019-10" db="EMBL/GenBank/DDBJ databases">
        <title>Epibacterium sp. nov., isolated from seawater.</title>
        <authorList>
            <person name="Zhang X."/>
            <person name="Li N."/>
        </authorList>
    </citation>
    <scope>NUCLEOTIDE SEQUENCE [LARGE SCALE GENOMIC DNA]</scope>
    <source>
        <strain evidence="3 4">SM1979</strain>
    </source>
</reference>
<dbReference type="SMART" id="SM01118">
    <property type="entry name" value="CYTH"/>
    <property type="match status" value="1"/>
</dbReference>
<dbReference type="PROSITE" id="PS51707">
    <property type="entry name" value="CYTH"/>
    <property type="match status" value="1"/>
</dbReference>
<proteinExistence type="predicted"/>
<dbReference type="PANTHER" id="PTHR40114">
    <property type="entry name" value="SLR0698 PROTEIN"/>
    <property type="match status" value="1"/>
</dbReference>
<keyword evidence="4" id="KW-1185">Reference proteome</keyword>
<dbReference type="Pfam" id="PF01928">
    <property type="entry name" value="CYTH"/>
    <property type="match status" value="1"/>
</dbReference>
<name>A0A843YI56_9RHOB</name>